<dbReference type="AlphaFoldDB" id="A0A2Z7BIX8"/>
<sequence length="471" mass="53354">MFDNFEVILPGPDERAHRPPWGFHTFYVNQLEMDLRFPLLRFIAALCQHIKISPSKLAPNSYYFLLALAILIRYHNLPLIPYVLMQLIQIKRLGPGKFYLSHKGDHAFIKRNPSSQKGWMSRFFFVKRVGKKRDPWKCDMFWRDNIYTFTPRTPDQCPNLDSFLDVMREKSYNAPELIQEDLLCFFGFIRRGIELVGDLDKRMGKEEMLNMMEEEVAAGSSGAAVPPKKGPKKRRASREEEEGGLDDRPKSPPVVAISEASSPKKKGPGRVPPLDYTEDSLVASPSEVVATRYICNMAPDRDIDLLRRADDSEAAMASGGGGEVHTELLARLEELEALRAQEQQAAEAREEALGDQLAAEKAARETTKSELDATLAKKTDVEVELEETKAHADEKVGRLKSEVIHAWDQSKEEFLQSSEFDTFARREEEHPASFLDAKKALMELPDEEAEEEEEEEEEQGDADATPPSSPI</sequence>
<name>A0A2Z7BIX8_9LAMI</name>
<feature type="compositionally biased region" description="Basic and acidic residues" evidence="1">
    <location>
        <begin position="361"/>
        <end position="371"/>
    </location>
</feature>
<dbReference type="PANTHER" id="PTHR31099:SF28">
    <property type="entry name" value="F5J5.12"/>
    <property type="match status" value="1"/>
</dbReference>
<organism evidence="2 3">
    <name type="scientific">Dorcoceras hygrometricum</name>
    <dbReference type="NCBI Taxonomy" id="472368"/>
    <lineage>
        <taxon>Eukaryota</taxon>
        <taxon>Viridiplantae</taxon>
        <taxon>Streptophyta</taxon>
        <taxon>Embryophyta</taxon>
        <taxon>Tracheophyta</taxon>
        <taxon>Spermatophyta</taxon>
        <taxon>Magnoliopsida</taxon>
        <taxon>eudicotyledons</taxon>
        <taxon>Gunneridae</taxon>
        <taxon>Pentapetalae</taxon>
        <taxon>asterids</taxon>
        <taxon>lamiids</taxon>
        <taxon>Lamiales</taxon>
        <taxon>Gesneriaceae</taxon>
        <taxon>Didymocarpoideae</taxon>
        <taxon>Trichosporeae</taxon>
        <taxon>Loxocarpinae</taxon>
        <taxon>Dorcoceras</taxon>
    </lineage>
</organism>
<dbReference type="EMBL" id="KV005864">
    <property type="protein sequence ID" value="KZV33349.1"/>
    <property type="molecule type" value="Genomic_DNA"/>
</dbReference>
<evidence type="ECO:0008006" key="4">
    <source>
        <dbReference type="Google" id="ProtNLM"/>
    </source>
</evidence>
<dbReference type="Proteomes" id="UP000250235">
    <property type="component" value="Unassembled WGS sequence"/>
</dbReference>
<feature type="region of interest" description="Disordered" evidence="1">
    <location>
        <begin position="215"/>
        <end position="278"/>
    </location>
</feature>
<reference evidence="2 3" key="1">
    <citation type="journal article" date="2015" name="Proc. Natl. Acad. Sci. U.S.A.">
        <title>The resurrection genome of Boea hygrometrica: A blueprint for survival of dehydration.</title>
        <authorList>
            <person name="Xiao L."/>
            <person name="Yang G."/>
            <person name="Zhang L."/>
            <person name="Yang X."/>
            <person name="Zhao S."/>
            <person name="Ji Z."/>
            <person name="Zhou Q."/>
            <person name="Hu M."/>
            <person name="Wang Y."/>
            <person name="Chen M."/>
            <person name="Xu Y."/>
            <person name="Jin H."/>
            <person name="Xiao X."/>
            <person name="Hu G."/>
            <person name="Bao F."/>
            <person name="Hu Y."/>
            <person name="Wan P."/>
            <person name="Li L."/>
            <person name="Deng X."/>
            <person name="Kuang T."/>
            <person name="Xiang C."/>
            <person name="Zhu J.K."/>
            <person name="Oliver M.J."/>
            <person name="He Y."/>
        </authorList>
    </citation>
    <scope>NUCLEOTIDE SEQUENCE [LARGE SCALE GENOMIC DNA]</scope>
    <source>
        <strain evidence="3">cv. XS01</strain>
    </source>
</reference>
<evidence type="ECO:0000313" key="2">
    <source>
        <dbReference type="EMBL" id="KZV33349.1"/>
    </source>
</evidence>
<feature type="region of interest" description="Disordered" evidence="1">
    <location>
        <begin position="342"/>
        <end position="371"/>
    </location>
</feature>
<dbReference type="PANTHER" id="PTHR31099">
    <property type="entry name" value="OS06G0165300 PROTEIN"/>
    <property type="match status" value="1"/>
</dbReference>
<protein>
    <recommendedName>
        <fullName evidence="4">Transposase (Putative), gypsy type</fullName>
    </recommendedName>
</protein>
<keyword evidence="3" id="KW-1185">Reference proteome</keyword>
<evidence type="ECO:0000313" key="3">
    <source>
        <dbReference type="Proteomes" id="UP000250235"/>
    </source>
</evidence>
<feature type="region of interest" description="Disordered" evidence="1">
    <location>
        <begin position="441"/>
        <end position="471"/>
    </location>
</feature>
<feature type="compositionally biased region" description="Acidic residues" evidence="1">
    <location>
        <begin position="444"/>
        <end position="461"/>
    </location>
</feature>
<gene>
    <name evidence="2" type="ORF">F511_41344</name>
</gene>
<evidence type="ECO:0000256" key="1">
    <source>
        <dbReference type="SAM" id="MobiDB-lite"/>
    </source>
</evidence>
<accession>A0A2Z7BIX8</accession>
<feature type="compositionally biased region" description="Low complexity" evidence="1">
    <location>
        <begin position="217"/>
        <end position="227"/>
    </location>
</feature>
<proteinExistence type="predicted"/>